<dbReference type="EMBL" id="FJUX01000105">
    <property type="protein sequence ID" value="CZT08650.1"/>
    <property type="molecule type" value="Genomic_DNA"/>
</dbReference>
<keyword evidence="2" id="KW-1185">Reference proteome</keyword>
<accession>A0A1E1LDN0</accession>
<gene>
    <name evidence="1" type="ORF">RAG0_13648</name>
</gene>
<dbReference type="AlphaFoldDB" id="A0A1E1LDN0"/>
<protein>
    <submittedName>
        <fullName evidence="1">Uncharacterized protein</fullName>
    </submittedName>
</protein>
<name>A0A1E1LDN0_9HELO</name>
<reference evidence="2" key="1">
    <citation type="submission" date="2016-03" db="EMBL/GenBank/DDBJ databases">
        <authorList>
            <person name="Guldener U."/>
        </authorList>
    </citation>
    <scope>NUCLEOTIDE SEQUENCE [LARGE SCALE GENOMIC DNA]</scope>
    <source>
        <strain evidence="2">04CH-RAC-A.6.1</strain>
    </source>
</reference>
<evidence type="ECO:0000313" key="2">
    <source>
        <dbReference type="Proteomes" id="UP000178912"/>
    </source>
</evidence>
<dbReference type="OrthoDB" id="3554584at2759"/>
<sequence length="79" mass="8719">MLLMINEKRETLKASPEGWSAEAVHFVEATVSATLEELSDHIFLSRSSSTGILTPLCALAYLLASKDVHMDKDSGRRLE</sequence>
<dbReference type="Proteomes" id="UP000178912">
    <property type="component" value="Unassembled WGS sequence"/>
</dbReference>
<organism evidence="1 2">
    <name type="scientific">Rhynchosporium agropyri</name>
    <dbReference type="NCBI Taxonomy" id="914238"/>
    <lineage>
        <taxon>Eukaryota</taxon>
        <taxon>Fungi</taxon>
        <taxon>Dikarya</taxon>
        <taxon>Ascomycota</taxon>
        <taxon>Pezizomycotina</taxon>
        <taxon>Leotiomycetes</taxon>
        <taxon>Helotiales</taxon>
        <taxon>Ploettnerulaceae</taxon>
        <taxon>Rhynchosporium</taxon>
    </lineage>
</organism>
<evidence type="ECO:0000313" key="1">
    <source>
        <dbReference type="EMBL" id="CZT08650.1"/>
    </source>
</evidence>
<proteinExistence type="predicted"/>